<evidence type="ECO:0000313" key="4">
    <source>
        <dbReference type="Proteomes" id="UP000887043"/>
    </source>
</evidence>
<name>A0AA37MML2_SEGBR</name>
<dbReference type="RefSeq" id="WP_006282220.1">
    <property type="nucleotide sequence ID" value="NZ_BPTR01000001.1"/>
</dbReference>
<organism evidence="3 4">
    <name type="scientific">Segatella bryantii</name>
    <name type="common">Prevotella bryantii</name>
    <dbReference type="NCBI Taxonomy" id="77095"/>
    <lineage>
        <taxon>Bacteria</taxon>
        <taxon>Pseudomonadati</taxon>
        <taxon>Bacteroidota</taxon>
        <taxon>Bacteroidia</taxon>
        <taxon>Bacteroidales</taxon>
        <taxon>Prevotellaceae</taxon>
        <taxon>Segatella</taxon>
    </lineage>
</organism>
<dbReference type="InterPro" id="IPR050708">
    <property type="entry name" value="T6SS_VgrG/RHS"/>
</dbReference>
<dbReference type="PANTHER" id="PTHR32305">
    <property type="match status" value="1"/>
</dbReference>
<dbReference type="EMBL" id="BPTR01000001">
    <property type="protein sequence ID" value="GJG28899.1"/>
    <property type="molecule type" value="Genomic_DNA"/>
</dbReference>
<dbReference type="InterPro" id="IPR022385">
    <property type="entry name" value="Rhs_assc_core"/>
</dbReference>
<dbReference type="PANTHER" id="PTHR32305:SF15">
    <property type="entry name" value="PROTEIN RHSA-RELATED"/>
    <property type="match status" value="1"/>
</dbReference>
<dbReference type="NCBIfam" id="TIGR03696">
    <property type="entry name" value="Rhs_assc_core"/>
    <property type="match status" value="1"/>
</dbReference>
<keyword evidence="1" id="KW-0677">Repeat</keyword>
<dbReference type="Gene3D" id="2.180.10.10">
    <property type="entry name" value="RHS repeat-associated core"/>
    <property type="match status" value="1"/>
</dbReference>
<gene>
    <name evidence="3" type="ORF">PRRU23_25990</name>
</gene>
<protein>
    <recommendedName>
        <fullName evidence="2">Teneurin-like YD-shell domain-containing protein</fullName>
    </recommendedName>
</protein>
<reference evidence="3" key="1">
    <citation type="submission" date="2021-08" db="EMBL/GenBank/DDBJ databases">
        <title>Prevotella lacticifex sp. nov., isolated from rumen of cow.</title>
        <authorList>
            <person name="Shinkai T."/>
            <person name="Ikeyama N."/>
            <person name="Kumagai M."/>
            <person name="Ohmori H."/>
            <person name="Sakamoto M."/>
            <person name="Ohkuma M."/>
            <person name="Mitsumori M."/>
        </authorList>
    </citation>
    <scope>NUCLEOTIDE SEQUENCE</scope>
    <source>
        <strain evidence="3">DSM 11371</strain>
    </source>
</reference>
<evidence type="ECO:0000259" key="2">
    <source>
        <dbReference type="Pfam" id="PF25023"/>
    </source>
</evidence>
<dbReference type="Pfam" id="PF25023">
    <property type="entry name" value="TEN_YD-shell"/>
    <property type="match status" value="1"/>
</dbReference>
<sequence length="559" mass="60510">MSVDYAPKKGDILFKTGVGNFSYDKDVRPHAVTEVENTDGKIPGDALTTSFNDFGKIELIEDAGKNLRMDFAYGPDQQRWYSELSHNGTDVRTMVYVGPYEKVTDNGVTREFYYLDGNTIVIRENGMVKTYLAFTDNLGSILCVMDENGTKVFDASYDVWGRQTVTLNTIGLHRGYTGHEMLMEFDIINMNGRLYDPVLGRFFSPDNYVQMPDNSQNFNRYSYCLNNPLKYTDPSGDFWNLIIGAAIGGVFNWASHGFQLNAKGLGYFATGAVAGAVGAGLASGVNVAMAGGNFWTGAAGLAKGIASTGFLAGAASGASAGFAGGFIYGAGNSWVDGHSFGKGLLAGLGSGSLGALEGGIAGGLIGGLDALDKGTNFWTGKASFNTTGAMACTEGAPSDFKIGDIIDVKYKGMFEGQYVYESKQLGTYASGNYAGFTLPDQGIVVGDGVFSSGKKGGLAMLQHEFGHVLQYRKVGAIDYYDVIAKESLLNCGYDKLFGTNTHSTYWTETWANYLSKNYFGAEWLGVETLSRKNWQFYYPSKDPSRLLKFIKFGWKGLRI</sequence>
<evidence type="ECO:0000313" key="3">
    <source>
        <dbReference type="EMBL" id="GJG28899.1"/>
    </source>
</evidence>
<comment type="caution">
    <text evidence="3">The sequence shown here is derived from an EMBL/GenBank/DDBJ whole genome shotgun (WGS) entry which is preliminary data.</text>
</comment>
<dbReference type="AlphaFoldDB" id="A0AA37MML2"/>
<evidence type="ECO:0000256" key="1">
    <source>
        <dbReference type="ARBA" id="ARBA00022737"/>
    </source>
</evidence>
<feature type="domain" description="Teneurin-like YD-shell" evidence="2">
    <location>
        <begin position="111"/>
        <end position="228"/>
    </location>
</feature>
<dbReference type="InterPro" id="IPR056823">
    <property type="entry name" value="TEN-like_YD-shell"/>
</dbReference>
<accession>A0AA37MML2</accession>
<proteinExistence type="predicted"/>
<dbReference type="Proteomes" id="UP000887043">
    <property type="component" value="Unassembled WGS sequence"/>
</dbReference>